<organism evidence="6 7">
    <name type="scientific">Papiliotrema laurentii</name>
    <name type="common">Cryptococcus laurentii</name>
    <dbReference type="NCBI Taxonomy" id="5418"/>
    <lineage>
        <taxon>Eukaryota</taxon>
        <taxon>Fungi</taxon>
        <taxon>Dikarya</taxon>
        <taxon>Basidiomycota</taxon>
        <taxon>Agaricomycotina</taxon>
        <taxon>Tremellomycetes</taxon>
        <taxon>Tremellales</taxon>
        <taxon>Rhynchogastremaceae</taxon>
        <taxon>Papiliotrema</taxon>
    </lineage>
</organism>
<feature type="compositionally biased region" description="Basic and acidic residues" evidence="4">
    <location>
        <begin position="189"/>
        <end position="204"/>
    </location>
</feature>
<evidence type="ECO:0000259" key="5">
    <source>
        <dbReference type="Pfam" id="PF02906"/>
    </source>
</evidence>
<sequence>MAFSGALTITDLDDFLTPSQACIIPVRGAKTEKTDGPTEIHIDANNQYYEVSTYPSGDAGPSGTSKALEKAEINLNDCLACSGCITSTESMLITLQSHKEVLDFIAHAAKHSDHCTSDHTPRTPILSISPQTLASLSAHYSALTGKPPLPLRTLLRRIRRFMGEEKRGGWRVWDTTFSRHIALQESVKEFEERRDKRDKGKARDVGAGVPEPGPLPMLASACPGWVCYAEKAQGDLLPLLSASRSPQAVMGALAKSWFANRLDKTPDQVYHVTAMPCYDKKLEASRSDFYSSVYSTRETDCVLTTGELDLLLQDLGFNPWETAPGEEEEPTTDVTQVGCSPWPEMIQHAGSSSGSYLQTLISAIAASHPNPTRLETREIRGSSDNVEFLLEDAVTGQVIFKGAKCYGFRNLQNLVRKVGKETGISKTGRAGASKLSAAIAARRRKARTNASATSTPGTPGTPGDSDAEMVSQKEDKKLDFVEVMACPGGCVNGGGQMKPVSAAAKVNGNGSAKGGESMDVDEEGYPRPMADDGVERAPPASAVEEGMRWSTKEWVGKVEEIYWSGLPTPPASPPLPAEGSLAAKSDDLSKADEVARDILEETIGGDAVKRWELLRTRFRRVEGDVLGQGGVSHEAVKW</sequence>
<evidence type="ECO:0000256" key="4">
    <source>
        <dbReference type="SAM" id="MobiDB-lite"/>
    </source>
</evidence>
<dbReference type="EMBL" id="JAODAN010000009">
    <property type="protein sequence ID" value="KAK1922035.1"/>
    <property type="molecule type" value="Genomic_DNA"/>
</dbReference>
<evidence type="ECO:0000313" key="6">
    <source>
        <dbReference type="EMBL" id="KAK1922035.1"/>
    </source>
</evidence>
<comment type="similarity">
    <text evidence="1">Belongs to the NARF family.</text>
</comment>
<comment type="caution">
    <text evidence="6">The sequence shown here is derived from an EMBL/GenBank/DDBJ whole genome shotgun (WGS) entry which is preliminary data.</text>
</comment>
<feature type="compositionally biased region" description="Low complexity" evidence="4">
    <location>
        <begin position="448"/>
        <end position="464"/>
    </location>
</feature>
<protein>
    <submittedName>
        <fullName evidence="6">Cytosolic Fe-S cluster assembly factor NAR1</fullName>
    </submittedName>
</protein>
<dbReference type="Gene3D" id="3.40.50.1780">
    <property type="match status" value="2"/>
</dbReference>
<evidence type="ECO:0000256" key="3">
    <source>
        <dbReference type="ARBA" id="ARBA00023014"/>
    </source>
</evidence>
<feature type="domain" description="Iron hydrogenase large subunit C-terminal" evidence="5">
    <location>
        <begin position="168"/>
        <end position="494"/>
    </location>
</feature>
<dbReference type="GO" id="GO:0051539">
    <property type="term" value="F:4 iron, 4 sulfur cluster binding"/>
    <property type="evidence" value="ECO:0007669"/>
    <property type="project" value="UniProtKB-KW"/>
</dbReference>
<keyword evidence="7" id="KW-1185">Reference proteome</keyword>
<accession>A0AAD9CX17</accession>
<evidence type="ECO:0000256" key="1">
    <source>
        <dbReference type="ARBA" id="ARBA00006596"/>
    </source>
</evidence>
<keyword evidence="2" id="KW-0408">Iron</keyword>
<dbReference type="SUPFAM" id="SSF53920">
    <property type="entry name" value="Fe-only hydrogenase"/>
    <property type="match status" value="1"/>
</dbReference>
<dbReference type="InterPro" id="IPR050340">
    <property type="entry name" value="Cytosolic_Fe-S_CAF"/>
</dbReference>
<dbReference type="Proteomes" id="UP001182556">
    <property type="component" value="Unassembled WGS sequence"/>
</dbReference>
<evidence type="ECO:0000256" key="2">
    <source>
        <dbReference type="ARBA" id="ARBA00022485"/>
    </source>
</evidence>
<keyword evidence="3" id="KW-0411">Iron-sulfur</keyword>
<gene>
    <name evidence="6" type="ORF">DB88DRAFT_467200</name>
</gene>
<evidence type="ECO:0000313" key="7">
    <source>
        <dbReference type="Proteomes" id="UP001182556"/>
    </source>
</evidence>
<keyword evidence="2" id="KW-0479">Metal-binding</keyword>
<dbReference type="PANTHER" id="PTHR11615">
    <property type="entry name" value="NITRATE, FORMATE, IRON DEHYDROGENASE"/>
    <property type="match status" value="1"/>
</dbReference>
<dbReference type="InterPro" id="IPR009016">
    <property type="entry name" value="Fe_hydrogenase"/>
</dbReference>
<reference evidence="6" key="1">
    <citation type="submission" date="2023-02" db="EMBL/GenBank/DDBJ databases">
        <title>Identification and recombinant expression of a fungal hydrolase from Papiliotrema laurentii that hydrolyzes apple cutin and clears colloidal polyester polyurethane.</title>
        <authorList>
            <consortium name="DOE Joint Genome Institute"/>
            <person name="Roman V.A."/>
            <person name="Bojanowski C."/>
            <person name="Crable B.R."/>
            <person name="Wagner D.N."/>
            <person name="Hung C.S."/>
            <person name="Nadeau L.J."/>
            <person name="Schratz L."/>
            <person name="Haridas S."/>
            <person name="Pangilinan J."/>
            <person name="Lipzen A."/>
            <person name="Na H."/>
            <person name="Yan M."/>
            <person name="Ng V."/>
            <person name="Grigoriev I.V."/>
            <person name="Spatafora J.W."/>
            <person name="Barlow D."/>
            <person name="Biffinger J."/>
            <person name="Kelley-Loughnane N."/>
            <person name="Varaljay V.A."/>
            <person name="Crookes-Goodson W.J."/>
        </authorList>
    </citation>
    <scope>NUCLEOTIDE SEQUENCE</scope>
    <source>
        <strain evidence="6">5307AH</strain>
    </source>
</reference>
<dbReference type="InterPro" id="IPR004108">
    <property type="entry name" value="Fe_hydrogenase_lsu_C"/>
</dbReference>
<feature type="region of interest" description="Disordered" evidence="4">
    <location>
        <begin position="441"/>
        <end position="471"/>
    </location>
</feature>
<name>A0AAD9CX17_PAPLA</name>
<dbReference type="AlphaFoldDB" id="A0AAD9CX17"/>
<dbReference type="Gene3D" id="3.40.950.10">
    <property type="entry name" value="Fe-only Hydrogenase (Larger Subunit), Chain L, domain 3"/>
    <property type="match status" value="2"/>
</dbReference>
<keyword evidence="2" id="KW-0004">4Fe-4S</keyword>
<proteinExistence type="inferred from homology"/>
<dbReference type="Pfam" id="PF02906">
    <property type="entry name" value="Fe_hyd_lg_C"/>
    <property type="match status" value="1"/>
</dbReference>
<feature type="region of interest" description="Disordered" evidence="4">
    <location>
        <begin position="189"/>
        <end position="210"/>
    </location>
</feature>